<dbReference type="AlphaFoldDB" id="A0A246J528"/>
<protein>
    <submittedName>
        <fullName evidence="1">Uncharacterized protein</fullName>
    </submittedName>
</protein>
<sequence length="168" mass="18640">MAISFTPKVGQVLECNFGQFTIQPDDQGHTDFNVRIPPEMIKNRLVVVLNGRLNRQSCIVVPLSRTQDVAKSSSGIHVEIVEDAICELSHFTRCVRWAKADIVQPVSSRRLRLPRDFNGPVQFLLSRSIVERVQRAAVKAINAGGLLIPGESQFATLVDVQRLLKPAA</sequence>
<gene>
    <name evidence="1" type="ORF">CDN99_18430</name>
</gene>
<organism evidence="1 2">
    <name type="scientific">Roseateles aquatilis</name>
    <dbReference type="NCBI Taxonomy" id="431061"/>
    <lineage>
        <taxon>Bacteria</taxon>
        <taxon>Pseudomonadati</taxon>
        <taxon>Pseudomonadota</taxon>
        <taxon>Betaproteobacteria</taxon>
        <taxon>Burkholderiales</taxon>
        <taxon>Sphaerotilaceae</taxon>
        <taxon>Roseateles</taxon>
    </lineage>
</organism>
<proteinExistence type="predicted"/>
<reference evidence="1 2" key="1">
    <citation type="journal article" date="2008" name="Int. J. Syst. Evol. Microbiol.">
        <title>Description of Roseateles aquatilis sp. nov. and Roseateles terrae sp. nov., in the class Betaproteobacteria, and emended description of the genus Roseateles.</title>
        <authorList>
            <person name="Gomila M."/>
            <person name="Bowien B."/>
            <person name="Falsen E."/>
            <person name="Moore E.R."/>
            <person name="Lalucat J."/>
        </authorList>
    </citation>
    <scope>NUCLEOTIDE SEQUENCE [LARGE SCALE GENOMIC DNA]</scope>
    <source>
        <strain evidence="1 2">CCUG 48205</strain>
    </source>
</reference>
<evidence type="ECO:0000313" key="1">
    <source>
        <dbReference type="EMBL" id="OWQ87572.1"/>
    </source>
</evidence>
<dbReference type="InterPro" id="IPR003477">
    <property type="entry name" value="PemK-like"/>
</dbReference>
<name>A0A246J528_9BURK</name>
<dbReference type="EMBL" id="NIOF01000009">
    <property type="protein sequence ID" value="OWQ87572.1"/>
    <property type="molecule type" value="Genomic_DNA"/>
</dbReference>
<dbReference type="GO" id="GO:0003677">
    <property type="term" value="F:DNA binding"/>
    <property type="evidence" value="ECO:0007669"/>
    <property type="project" value="InterPro"/>
</dbReference>
<dbReference type="Pfam" id="PF02452">
    <property type="entry name" value="PemK_toxin"/>
    <property type="match status" value="1"/>
</dbReference>
<dbReference type="Proteomes" id="UP000197468">
    <property type="component" value="Unassembled WGS sequence"/>
</dbReference>
<evidence type="ECO:0000313" key="2">
    <source>
        <dbReference type="Proteomes" id="UP000197468"/>
    </source>
</evidence>
<dbReference type="Gene3D" id="2.30.30.110">
    <property type="match status" value="1"/>
</dbReference>
<comment type="caution">
    <text evidence="1">The sequence shown here is derived from an EMBL/GenBank/DDBJ whole genome shotgun (WGS) entry which is preliminary data.</text>
</comment>
<dbReference type="RefSeq" id="WP_088386354.1">
    <property type="nucleotide sequence ID" value="NZ_NIOF01000009.1"/>
</dbReference>
<accession>A0A246J528</accession>
<dbReference type="OrthoDB" id="7565736at2"/>
<keyword evidence="2" id="KW-1185">Reference proteome</keyword>
<dbReference type="InterPro" id="IPR011067">
    <property type="entry name" value="Plasmid_toxin/cell-grow_inhib"/>
</dbReference>